<keyword evidence="8" id="KW-0472">Membrane</keyword>
<dbReference type="PANTHER" id="PTHR10108:SF1148">
    <property type="entry name" value="METHYLTRANSFERASE PMT23-RELATED"/>
    <property type="match status" value="1"/>
</dbReference>
<protein>
    <recommendedName>
        <fullName evidence="11">Methyltransferase</fullName>
        <ecNumber evidence="11">2.1.1.-</ecNumber>
    </recommendedName>
</protein>
<dbReference type="AlphaFoldDB" id="A0A078F784"/>
<evidence type="ECO:0000256" key="10">
    <source>
        <dbReference type="ARBA" id="ARBA00037847"/>
    </source>
</evidence>
<keyword evidence="13" id="KW-1185">Reference proteome</keyword>
<name>A0A078F784_BRANA</name>
<dbReference type="InterPro" id="IPR029063">
    <property type="entry name" value="SAM-dependent_MTases_sf"/>
</dbReference>
<keyword evidence="3 11" id="KW-0489">Methyltransferase</keyword>
<dbReference type="Gramene" id="CDY10370">
    <property type="protein sequence ID" value="CDY10370"/>
    <property type="gene ID" value="GSBRNA2T00032272001"/>
</dbReference>
<keyword evidence="5" id="KW-0812">Transmembrane</keyword>
<evidence type="ECO:0000256" key="4">
    <source>
        <dbReference type="ARBA" id="ARBA00022679"/>
    </source>
</evidence>
<evidence type="ECO:0000256" key="1">
    <source>
        <dbReference type="ARBA" id="ARBA00004606"/>
    </source>
</evidence>
<dbReference type="EC" id="2.1.1.-" evidence="11"/>
<keyword evidence="6 11" id="KW-0735">Signal-anchor</keyword>
<dbReference type="GO" id="GO:0005737">
    <property type="term" value="C:cytoplasm"/>
    <property type="evidence" value="ECO:0000318"/>
    <property type="project" value="GO_Central"/>
</dbReference>
<dbReference type="GO" id="GO:0012505">
    <property type="term" value="C:endomembrane system"/>
    <property type="evidence" value="ECO:0007669"/>
    <property type="project" value="UniProtKB-SubCell"/>
</dbReference>
<dbReference type="PaxDb" id="3708-A0A078F784"/>
<dbReference type="EMBL" id="LK032003">
    <property type="protein sequence ID" value="CDY10370.1"/>
    <property type="molecule type" value="Genomic_DNA"/>
</dbReference>
<evidence type="ECO:0000256" key="2">
    <source>
        <dbReference type="ARBA" id="ARBA00008361"/>
    </source>
</evidence>
<evidence type="ECO:0000256" key="11">
    <source>
        <dbReference type="RuleBase" id="RU366043"/>
    </source>
</evidence>
<sequence length="275" mass="30857">MLKEQNWVKKEGEFLVFPGGGTQFKYGVTHYVEFIEKALPVIKWGKNIRVVLDVGCGVASFGGFLLDKDVITMSFAPKDEHEAQIQFALERGIPATLSVIGTQQLTFPTNAFDLIHCARCRVHWDADGGKPLLELNRVLRPGGFFIWSATPVYRDNDRDSKIWTAIVSLTKSICWKVVAKTVDSSGRGLEVNASWYAPLRQCISKLPSGGVQKWPELWHKQLVSVKPQSVSADTKTSKKDTEKWSEIVSDVYLERLAVNWYSVRNVMDMNTGFGG</sequence>
<dbReference type="Gene3D" id="3.40.50.150">
    <property type="entry name" value="Vaccinia Virus protein VP39"/>
    <property type="match status" value="1"/>
</dbReference>
<comment type="similarity">
    <text evidence="2 11">Belongs to the methyltransferase superfamily.</text>
</comment>
<reference evidence="12 13" key="1">
    <citation type="journal article" date="2014" name="Science">
        <title>Plant genetics. Early allopolyploid evolution in the post-Neolithic Brassica napus oilseed genome.</title>
        <authorList>
            <person name="Chalhoub B."/>
            <person name="Denoeud F."/>
            <person name="Liu S."/>
            <person name="Parkin I.A."/>
            <person name="Tang H."/>
            <person name="Wang X."/>
            <person name="Chiquet J."/>
            <person name="Belcram H."/>
            <person name="Tong C."/>
            <person name="Samans B."/>
            <person name="Correa M."/>
            <person name="Da Silva C."/>
            <person name="Just J."/>
            <person name="Falentin C."/>
            <person name="Koh C.S."/>
            <person name="Le Clainche I."/>
            <person name="Bernard M."/>
            <person name="Bento P."/>
            <person name="Noel B."/>
            <person name="Labadie K."/>
            <person name="Alberti A."/>
            <person name="Charles M."/>
            <person name="Arnaud D."/>
            <person name="Guo H."/>
            <person name="Daviaud C."/>
            <person name="Alamery S."/>
            <person name="Jabbari K."/>
            <person name="Zhao M."/>
            <person name="Edger P.P."/>
            <person name="Chelaifa H."/>
            <person name="Tack D."/>
            <person name="Lassalle G."/>
            <person name="Mestiri I."/>
            <person name="Schnel N."/>
            <person name="Le Paslier M.C."/>
            <person name="Fan G."/>
            <person name="Renault V."/>
            <person name="Bayer P.E."/>
            <person name="Golicz A.A."/>
            <person name="Manoli S."/>
            <person name="Lee T.H."/>
            <person name="Thi V.H."/>
            <person name="Chalabi S."/>
            <person name="Hu Q."/>
            <person name="Fan C."/>
            <person name="Tollenaere R."/>
            <person name="Lu Y."/>
            <person name="Battail C."/>
            <person name="Shen J."/>
            <person name="Sidebottom C.H."/>
            <person name="Wang X."/>
            <person name="Canaguier A."/>
            <person name="Chauveau A."/>
            <person name="Berard A."/>
            <person name="Deniot G."/>
            <person name="Guan M."/>
            <person name="Liu Z."/>
            <person name="Sun F."/>
            <person name="Lim Y.P."/>
            <person name="Lyons E."/>
            <person name="Town C.D."/>
            <person name="Bancroft I."/>
            <person name="Wang X."/>
            <person name="Meng J."/>
            <person name="Ma J."/>
            <person name="Pires J.C."/>
            <person name="King G.J."/>
            <person name="Brunel D."/>
            <person name="Delourme R."/>
            <person name="Renard M."/>
            <person name="Aury J.M."/>
            <person name="Adams K.L."/>
            <person name="Batley J."/>
            <person name="Snowdon R.J."/>
            <person name="Tost J."/>
            <person name="Edwards D."/>
            <person name="Zhou Y."/>
            <person name="Hua W."/>
            <person name="Sharpe A.G."/>
            <person name="Paterson A.H."/>
            <person name="Guan C."/>
            <person name="Wincker P."/>
        </authorList>
    </citation>
    <scope>NUCLEOTIDE SEQUENCE [LARGE SCALE GENOMIC DNA]</scope>
    <source>
        <strain evidence="13">cv. Darmor-bzh</strain>
    </source>
</reference>
<proteinExistence type="inferred from homology"/>
<dbReference type="STRING" id="3708.A0A078F784"/>
<evidence type="ECO:0000313" key="12">
    <source>
        <dbReference type="EMBL" id="CDY10370.1"/>
    </source>
</evidence>
<dbReference type="InterPro" id="IPR004159">
    <property type="entry name" value="Put_SAM_MeTrfase"/>
</dbReference>
<evidence type="ECO:0000313" key="13">
    <source>
        <dbReference type="Proteomes" id="UP000028999"/>
    </source>
</evidence>
<evidence type="ECO:0000256" key="5">
    <source>
        <dbReference type="ARBA" id="ARBA00022692"/>
    </source>
</evidence>
<dbReference type="PANTHER" id="PTHR10108">
    <property type="entry name" value="SAM-DEPENDENT METHYLTRANSFERASE"/>
    <property type="match status" value="1"/>
</dbReference>
<evidence type="ECO:0000256" key="8">
    <source>
        <dbReference type="ARBA" id="ARBA00023136"/>
    </source>
</evidence>
<organism evidence="12 13">
    <name type="scientific">Brassica napus</name>
    <name type="common">Rape</name>
    <dbReference type="NCBI Taxonomy" id="3708"/>
    <lineage>
        <taxon>Eukaryota</taxon>
        <taxon>Viridiplantae</taxon>
        <taxon>Streptophyta</taxon>
        <taxon>Embryophyta</taxon>
        <taxon>Tracheophyta</taxon>
        <taxon>Spermatophyta</taxon>
        <taxon>Magnoliopsida</taxon>
        <taxon>eudicotyledons</taxon>
        <taxon>Gunneridae</taxon>
        <taxon>Pentapetalae</taxon>
        <taxon>rosids</taxon>
        <taxon>malvids</taxon>
        <taxon>Brassicales</taxon>
        <taxon>Brassicaceae</taxon>
        <taxon>Brassiceae</taxon>
        <taxon>Brassica</taxon>
    </lineage>
</organism>
<comment type="subcellular location">
    <subcellularLocation>
        <location evidence="10">Endomembrane system</location>
        <topology evidence="10">Single-pass membrane protein</topology>
    </subcellularLocation>
    <subcellularLocation>
        <location evidence="1 11">Membrane</location>
        <topology evidence="1 11">Single-pass type II membrane protein</topology>
    </subcellularLocation>
</comment>
<dbReference type="GO" id="GO:0032259">
    <property type="term" value="P:methylation"/>
    <property type="evidence" value="ECO:0007669"/>
    <property type="project" value="UniProtKB-KW"/>
</dbReference>
<dbReference type="FunFam" id="3.40.50.150:FF:000342">
    <property type="entry name" value="Probable methyltransferase PMT19"/>
    <property type="match status" value="1"/>
</dbReference>
<evidence type="ECO:0000256" key="7">
    <source>
        <dbReference type="ARBA" id="ARBA00022989"/>
    </source>
</evidence>
<evidence type="ECO:0000256" key="9">
    <source>
        <dbReference type="ARBA" id="ARBA00023180"/>
    </source>
</evidence>
<dbReference type="CDD" id="cd02440">
    <property type="entry name" value="AdoMet_MTases"/>
    <property type="match status" value="1"/>
</dbReference>
<gene>
    <name evidence="12" type="primary">BnaCnng02710D</name>
    <name evidence="12" type="ORF">GSBRNA2T00032272001</name>
</gene>
<accession>A0A078F784</accession>
<keyword evidence="4 11" id="KW-0808">Transferase</keyword>
<keyword evidence="9 11" id="KW-0325">Glycoprotein</keyword>
<dbReference type="SUPFAM" id="SSF53335">
    <property type="entry name" value="S-adenosyl-L-methionine-dependent methyltransferases"/>
    <property type="match status" value="1"/>
</dbReference>
<dbReference type="GO" id="GO:0008168">
    <property type="term" value="F:methyltransferase activity"/>
    <property type="evidence" value="ECO:0007669"/>
    <property type="project" value="UniProtKB-UniRule"/>
</dbReference>
<dbReference type="OMA" id="ANIPHPC"/>
<evidence type="ECO:0000256" key="6">
    <source>
        <dbReference type="ARBA" id="ARBA00022968"/>
    </source>
</evidence>
<dbReference type="GO" id="GO:0016020">
    <property type="term" value="C:membrane"/>
    <property type="evidence" value="ECO:0007669"/>
    <property type="project" value="UniProtKB-SubCell"/>
</dbReference>
<dbReference type="Pfam" id="PF03141">
    <property type="entry name" value="Methyltransf_29"/>
    <property type="match status" value="2"/>
</dbReference>
<keyword evidence="7" id="KW-1133">Transmembrane helix</keyword>
<evidence type="ECO:0000256" key="3">
    <source>
        <dbReference type="ARBA" id="ARBA00022603"/>
    </source>
</evidence>
<dbReference type="Proteomes" id="UP000028999">
    <property type="component" value="Unassembled WGS sequence"/>
</dbReference>